<keyword evidence="2" id="KW-0812">Transmembrane</keyword>
<evidence type="ECO:0000256" key="1">
    <source>
        <dbReference type="SAM" id="MobiDB-lite"/>
    </source>
</evidence>
<keyword evidence="2" id="KW-0472">Membrane</keyword>
<dbReference type="AlphaFoldDB" id="A0A9D2BDE7"/>
<reference evidence="3" key="1">
    <citation type="journal article" date="2021" name="PeerJ">
        <title>Extensive microbial diversity within the chicken gut microbiome revealed by metagenomics and culture.</title>
        <authorList>
            <person name="Gilroy R."/>
            <person name="Ravi A."/>
            <person name="Getino M."/>
            <person name="Pursley I."/>
            <person name="Horton D.L."/>
            <person name="Alikhan N.F."/>
            <person name="Baker D."/>
            <person name="Gharbi K."/>
            <person name="Hall N."/>
            <person name="Watson M."/>
            <person name="Adriaenssens E.M."/>
            <person name="Foster-Nyarko E."/>
            <person name="Jarju S."/>
            <person name="Secka A."/>
            <person name="Antonio M."/>
            <person name="Oren A."/>
            <person name="Chaudhuri R.R."/>
            <person name="La Ragione R."/>
            <person name="Hildebrand F."/>
            <person name="Pallen M.J."/>
        </authorList>
    </citation>
    <scope>NUCLEOTIDE SEQUENCE</scope>
    <source>
        <strain evidence="3">ChiSxjej3B15-1167</strain>
    </source>
</reference>
<protein>
    <submittedName>
        <fullName evidence="3">Zinc ribbon domain-containing protein</fullName>
    </submittedName>
</protein>
<reference evidence="3" key="2">
    <citation type="submission" date="2021-04" db="EMBL/GenBank/DDBJ databases">
        <authorList>
            <person name="Gilroy R."/>
        </authorList>
    </citation>
    <scope>NUCLEOTIDE SEQUENCE</scope>
    <source>
        <strain evidence="3">ChiSxjej3B15-1167</strain>
    </source>
</reference>
<accession>A0A9D2BDE7</accession>
<evidence type="ECO:0000313" key="3">
    <source>
        <dbReference type="EMBL" id="HIX71953.1"/>
    </source>
</evidence>
<evidence type="ECO:0000313" key="4">
    <source>
        <dbReference type="Proteomes" id="UP000886805"/>
    </source>
</evidence>
<dbReference type="EMBL" id="DXEQ01000086">
    <property type="protein sequence ID" value="HIX71953.1"/>
    <property type="molecule type" value="Genomic_DNA"/>
</dbReference>
<evidence type="ECO:0000256" key="2">
    <source>
        <dbReference type="SAM" id="Phobius"/>
    </source>
</evidence>
<feature type="transmembrane region" description="Helical" evidence="2">
    <location>
        <begin position="66"/>
        <end position="87"/>
    </location>
</feature>
<dbReference type="Proteomes" id="UP000886805">
    <property type="component" value="Unassembled WGS sequence"/>
</dbReference>
<sequence>MKCPYCGTPYHEDDMICPSCGQPLSNAHYTPVNTHPGRGSRQNTAGPEPGDRPASAPKPRRKRRKILIILLVLLLLAGGVAGGYLFYLHQVTRQCQDAVRQIFSMAASMDFSSVDPAYLPPALQENPDVRAYVRDYVDDTLADYGIDTLLEDAGLTIDTDELCDEILQSASYTITGTQTSYNRCTVSVHTENTDFSTLPEAIAEEVENSISGSSFWDSLRDLFSSLFSGHRHEGQDGDSSEEEPSDEELFASLYDDFRETAPVTQTDGTVVFGIADGKWTLLSMDEELLYSYYGLTPPTK</sequence>
<comment type="caution">
    <text evidence="3">The sequence shown here is derived from an EMBL/GenBank/DDBJ whole genome shotgun (WGS) entry which is preliminary data.</text>
</comment>
<organism evidence="3 4">
    <name type="scientific">Candidatus Anaerobutyricum stercoripullorum</name>
    <dbReference type="NCBI Taxonomy" id="2838456"/>
    <lineage>
        <taxon>Bacteria</taxon>
        <taxon>Bacillati</taxon>
        <taxon>Bacillota</taxon>
        <taxon>Clostridia</taxon>
        <taxon>Lachnospirales</taxon>
        <taxon>Lachnospiraceae</taxon>
        <taxon>Anaerobutyricum</taxon>
    </lineage>
</organism>
<name>A0A9D2BDE7_9FIRM</name>
<keyword evidence="2" id="KW-1133">Transmembrane helix</keyword>
<feature type="region of interest" description="Disordered" evidence="1">
    <location>
        <begin position="30"/>
        <end position="59"/>
    </location>
</feature>
<proteinExistence type="predicted"/>
<gene>
    <name evidence="3" type="ORF">H9849_02910</name>
</gene>